<dbReference type="PANTHER" id="PTHR30124">
    <property type="entry name" value="MEMBRANE-BOUND LYTIC MUREIN TRANSGLYCOSYLASE A"/>
    <property type="match status" value="1"/>
</dbReference>
<feature type="domain" description="LysM" evidence="2">
    <location>
        <begin position="266"/>
        <end position="313"/>
    </location>
</feature>
<organism evidence="3 4">
    <name type="scientific">Thermosipho atlanticus DSM 15807</name>
    <dbReference type="NCBI Taxonomy" id="1123380"/>
    <lineage>
        <taxon>Bacteria</taxon>
        <taxon>Thermotogati</taxon>
        <taxon>Thermotogota</taxon>
        <taxon>Thermotogae</taxon>
        <taxon>Thermotogales</taxon>
        <taxon>Fervidobacteriaceae</taxon>
        <taxon>Thermosipho</taxon>
    </lineage>
</organism>
<dbReference type="InterPro" id="IPR026044">
    <property type="entry name" value="MltA"/>
</dbReference>
<dbReference type="EMBL" id="FQXN01000001">
    <property type="protein sequence ID" value="SHH21430.1"/>
    <property type="molecule type" value="Genomic_DNA"/>
</dbReference>
<dbReference type="GO" id="GO:0009254">
    <property type="term" value="P:peptidoglycan turnover"/>
    <property type="evidence" value="ECO:0007669"/>
    <property type="project" value="InterPro"/>
</dbReference>
<dbReference type="SUPFAM" id="SSF50685">
    <property type="entry name" value="Barwin-like endoglucanases"/>
    <property type="match status" value="1"/>
</dbReference>
<evidence type="ECO:0000259" key="2">
    <source>
        <dbReference type="PROSITE" id="PS51782"/>
    </source>
</evidence>
<dbReference type="SUPFAM" id="SSF54106">
    <property type="entry name" value="LysM domain"/>
    <property type="match status" value="1"/>
</dbReference>
<dbReference type="CDD" id="cd00118">
    <property type="entry name" value="LysM"/>
    <property type="match status" value="1"/>
</dbReference>
<dbReference type="Pfam" id="PF01476">
    <property type="entry name" value="LysM"/>
    <property type="match status" value="1"/>
</dbReference>
<dbReference type="PANTHER" id="PTHR30124:SF0">
    <property type="entry name" value="MEMBRANE-BOUND LYTIC MUREIN TRANSGLYCOSYLASE A"/>
    <property type="match status" value="1"/>
</dbReference>
<protein>
    <submittedName>
        <fullName evidence="3">3D (Asp-Asp-Asp) domain-containing protein</fullName>
    </submittedName>
</protein>
<dbReference type="InterPro" id="IPR011055">
    <property type="entry name" value="Dup_hybrid_motif"/>
</dbReference>
<dbReference type="InterPro" id="IPR010611">
    <property type="entry name" value="3D_dom"/>
</dbReference>
<name>A0A1M5R5U6_9BACT</name>
<dbReference type="GO" id="GO:0019867">
    <property type="term" value="C:outer membrane"/>
    <property type="evidence" value="ECO:0007669"/>
    <property type="project" value="InterPro"/>
</dbReference>
<sequence>MKNIIKKMFFLSLVILFLFSCNYVTYDDFNQLKLRVDSLEATVKDHGARLRNLESELSSLNISLTNRFNAIEQKISNLEKDSDFSYLEDYVKQIALEVSNLQNQLNKVTAELTAYSLKTIIYRLNEVESLSRSLDLEDVKKIVDEAVTKFENGYNEIVKIEEKLNDLELALSALRSTVQEIQTVKAATNTNYVISTTQISGNFEKLESLEKNISILNQKIENLTNQNTLQRDLALIRQISEELNFLKQRFSEEDIIELLKLRVGYINYIVRPGDTLYEISKKYSLGSDGVQKLISFNGITDPKKIMSGQVIKIPVENPESFVKIPLLVAPEDILSYFGDTINGVTNLGIDISAPGKKVYPILPGRVTVKGNNVIYVDHGSGILGIYKGVENDYKEGDWVTTDKTLGKVVNVFHFELWIDGEPRDPFRLFFSYKGIFKVSFYTPWDDGKVPEHPTFKITRTGNVAKEWVTAAVDPSVIPLGSFIYIPSLKKVFVAEDTGSSIKGNRIDIYIEDVYKARKMGIKDYKVYVFQNGGN</sequence>
<reference evidence="4" key="1">
    <citation type="submission" date="2016-11" db="EMBL/GenBank/DDBJ databases">
        <authorList>
            <person name="Varghese N."/>
            <person name="Submissions S."/>
        </authorList>
    </citation>
    <scope>NUCLEOTIDE SEQUENCE [LARGE SCALE GENOMIC DNA]</scope>
    <source>
        <strain evidence="4">DSM 15807</strain>
    </source>
</reference>
<dbReference type="STRING" id="1123380.SAMN02745199_0341"/>
<dbReference type="PROSITE" id="PS51782">
    <property type="entry name" value="LYSM"/>
    <property type="match status" value="1"/>
</dbReference>
<dbReference type="Gene3D" id="2.40.40.10">
    <property type="entry name" value="RlpA-like domain"/>
    <property type="match status" value="1"/>
</dbReference>
<evidence type="ECO:0000313" key="3">
    <source>
        <dbReference type="EMBL" id="SHH21430.1"/>
    </source>
</evidence>
<proteinExistence type="predicted"/>
<accession>A0A1M5R5U6</accession>
<dbReference type="Gene3D" id="3.10.350.10">
    <property type="entry name" value="LysM domain"/>
    <property type="match status" value="1"/>
</dbReference>
<dbReference type="GO" id="GO:0004553">
    <property type="term" value="F:hydrolase activity, hydrolyzing O-glycosyl compounds"/>
    <property type="evidence" value="ECO:0007669"/>
    <property type="project" value="InterPro"/>
</dbReference>
<dbReference type="GO" id="GO:0009253">
    <property type="term" value="P:peptidoglycan catabolic process"/>
    <property type="evidence" value="ECO:0007669"/>
    <property type="project" value="TreeGrafter"/>
</dbReference>
<dbReference type="PROSITE" id="PS51257">
    <property type="entry name" value="PROKAR_LIPOPROTEIN"/>
    <property type="match status" value="1"/>
</dbReference>
<dbReference type="Pfam" id="PF06725">
    <property type="entry name" value="3D"/>
    <property type="match status" value="1"/>
</dbReference>
<dbReference type="InterPro" id="IPR036779">
    <property type="entry name" value="LysM_dom_sf"/>
</dbReference>
<feature type="coiled-coil region" evidence="1">
    <location>
        <begin position="36"/>
        <end position="118"/>
    </location>
</feature>
<dbReference type="AlphaFoldDB" id="A0A1M5R5U6"/>
<dbReference type="Proteomes" id="UP000242592">
    <property type="component" value="Unassembled WGS sequence"/>
</dbReference>
<dbReference type="InterPro" id="IPR016047">
    <property type="entry name" value="M23ase_b-sheet_dom"/>
</dbReference>
<dbReference type="RefSeq" id="WP_234946702.1">
    <property type="nucleotide sequence ID" value="NZ_FQXN01000001.1"/>
</dbReference>
<dbReference type="GO" id="GO:0008933">
    <property type="term" value="F:peptidoglycan lytic transglycosylase activity"/>
    <property type="evidence" value="ECO:0007669"/>
    <property type="project" value="TreeGrafter"/>
</dbReference>
<dbReference type="CDD" id="cd12797">
    <property type="entry name" value="M23_peptidase"/>
    <property type="match status" value="1"/>
</dbReference>
<dbReference type="Gene3D" id="2.70.70.10">
    <property type="entry name" value="Glucose Permease (Domain IIA)"/>
    <property type="match status" value="1"/>
</dbReference>
<dbReference type="Gene3D" id="1.20.5.340">
    <property type="match status" value="1"/>
</dbReference>
<feature type="coiled-coil region" evidence="1">
    <location>
        <begin position="150"/>
        <end position="249"/>
    </location>
</feature>
<dbReference type="SMART" id="SM00257">
    <property type="entry name" value="LysM"/>
    <property type="match status" value="1"/>
</dbReference>
<evidence type="ECO:0000256" key="1">
    <source>
        <dbReference type="SAM" id="Coils"/>
    </source>
</evidence>
<dbReference type="InterPro" id="IPR018392">
    <property type="entry name" value="LysM"/>
</dbReference>
<dbReference type="CDD" id="cd14486">
    <property type="entry name" value="3D_domain"/>
    <property type="match status" value="1"/>
</dbReference>
<gene>
    <name evidence="3" type="ORF">SAMN02745199_0341</name>
</gene>
<evidence type="ECO:0000313" key="4">
    <source>
        <dbReference type="Proteomes" id="UP000242592"/>
    </source>
</evidence>
<keyword evidence="1" id="KW-0175">Coiled coil</keyword>
<keyword evidence="4" id="KW-1185">Reference proteome</keyword>
<dbReference type="SUPFAM" id="SSF57997">
    <property type="entry name" value="Tropomyosin"/>
    <property type="match status" value="1"/>
</dbReference>
<dbReference type="Pfam" id="PF01551">
    <property type="entry name" value="Peptidase_M23"/>
    <property type="match status" value="1"/>
</dbReference>
<dbReference type="InterPro" id="IPR036908">
    <property type="entry name" value="RlpA-like_sf"/>
</dbReference>